<evidence type="ECO:0000256" key="2">
    <source>
        <dbReference type="ARBA" id="ARBA00010992"/>
    </source>
</evidence>
<dbReference type="GO" id="GO:0016020">
    <property type="term" value="C:membrane"/>
    <property type="evidence" value="ECO:0007669"/>
    <property type="project" value="UniProtKB-SubCell"/>
</dbReference>
<proteinExistence type="inferred from homology"/>
<dbReference type="InterPro" id="IPR045262">
    <property type="entry name" value="STP/PLT_plant"/>
</dbReference>
<dbReference type="FunFam" id="1.20.1250.20:FF:000002">
    <property type="entry name" value="Sugar transport protein 13"/>
    <property type="match status" value="1"/>
</dbReference>
<dbReference type="NCBIfam" id="TIGR00879">
    <property type="entry name" value="SP"/>
    <property type="match status" value="1"/>
</dbReference>
<keyword evidence="5 10" id="KW-0812">Transmembrane</keyword>
<feature type="transmembrane region" description="Helical" evidence="10">
    <location>
        <begin position="169"/>
        <end position="190"/>
    </location>
</feature>
<keyword evidence="6" id="KW-0769">Symport</keyword>
<dbReference type="Proteomes" id="UP000796880">
    <property type="component" value="Unassembled WGS sequence"/>
</dbReference>
<dbReference type="PROSITE" id="PS50850">
    <property type="entry name" value="MFS"/>
    <property type="match status" value="1"/>
</dbReference>
<comment type="caution">
    <text evidence="12">The sequence shown here is derived from an EMBL/GenBank/DDBJ whole genome shotgun (WGS) entry which is preliminary data.</text>
</comment>
<dbReference type="OrthoDB" id="5296287at2759"/>
<dbReference type="GO" id="GO:0015145">
    <property type="term" value="F:monosaccharide transmembrane transporter activity"/>
    <property type="evidence" value="ECO:0007669"/>
    <property type="project" value="InterPro"/>
</dbReference>
<reference evidence="12" key="1">
    <citation type="submission" date="2020-03" db="EMBL/GenBank/DDBJ databases">
        <title>A high-quality chromosome-level genome assembly of a woody plant with both climbing and erect habits, Rhamnella rubrinervis.</title>
        <authorList>
            <person name="Lu Z."/>
            <person name="Yang Y."/>
            <person name="Zhu X."/>
            <person name="Sun Y."/>
        </authorList>
    </citation>
    <scope>NUCLEOTIDE SEQUENCE</scope>
    <source>
        <strain evidence="12">BYM</strain>
        <tissue evidence="12">Leaf</tissue>
    </source>
</reference>
<feature type="transmembrane region" description="Helical" evidence="10">
    <location>
        <begin position="80"/>
        <end position="98"/>
    </location>
</feature>
<dbReference type="InterPro" id="IPR003663">
    <property type="entry name" value="Sugar/inositol_transpt"/>
</dbReference>
<evidence type="ECO:0000256" key="7">
    <source>
        <dbReference type="ARBA" id="ARBA00022989"/>
    </source>
</evidence>
<accession>A0A8K0MTB7</accession>
<evidence type="ECO:0000256" key="4">
    <source>
        <dbReference type="ARBA" id="ARBA00022597"/>
    </source>
</evidence>
<comment type="similarity">
    <text evidence="2 9">Belongs to the major facilitator superfamily. Sugar transporter (TC 2.A.1.1) family.</text>
</comment>
<dbReference type="Pfam" id="PF00083">
    <property type="entry name" value="Sugar_tr"/>
    <property type="match status" value="1"/>
</dbReference>
<feature type="transmembrane region" description="Helical" evidence="10">
    <location>
        <begin position="110"/>
        <end position="129"/>
    </location>
</feature>
<dbReference type="GO" id="GO:0015293">
    <property type="term" value="F:symporter activity"/>
    <property type="evidence" value="ECO:0007669"/>
    <property type="project" value="UniProtKB-KW"/>
</dbReference>
<evidence type="ECO:0000256" key="3">
    <source>
        <dbReference type="ARBA" id="ARBA00022448"/>
    </source>
</evidence>
<evidence type="ECO:0000313" key="13">
    <source>
        <dbReference type="Proteomes" id="UP000796880"/>
    </source>
</evidence>
<dbReference type="EMBL" id="VOIH02000001">
    <property type="protein sequence ID" value="KAF3457163.1"/>
    <property type="molecule type" value="Genomic_DNA"/>
</dbReference>
<dbReference type="CDD" id="cd17361">
    <property type="entry name" value="MFS_STP"/>
    <property type="match status" value="1"/>
</dbReference>
<dbReference type="InterPro" id="IPR005828">
    <property type="entry name" value="MFS_sugar_transport-like"/>
</dbReference>
<keyword evidence="8 10" id="KW-0472">Membrane</keyword>
<evidence type="ECO:0000256" key="9">
    <source>
        <dbReference type="RuleBase" id="RU003346"/>
    </source>
</evidence>
<feature type="transmembrane region" description="Helical" evidence="10">
    <location>
        <begin position="135"/>
        <end position="157"/>
    </location>
</feature>
<comment type="subcellular location">
    <subcellularLocation>
        <location evidence="1">Membrane</location>
        <topology evidence="1">Multi-pass membrane protein</topology>
    </subcellularLocation>
</comment>
<name>A0A8K0MTB7_9ROSA</name>
<dbReference type="InterPro" id="IPR005829">
    <property type="entry name" value="Sugar_transporter_CS"/>
</dbReference>
<dbReference type="Gene3D" id="1.20.1250.20">
    <property type="entry name" value="MFS general substrate transporter like domains"/>
    <property type="match status" value="1"/>
</dbReference>
<feature type="transmembrane region" description="Helical" evidence="10">
    <location>
        <begin position="450"/>
        <end position="471"/>
    </location>
</feature>
<dbReference type="SUPFAM" id="SSF103473">
    <property type="entry name" value="MFS general substrate transporter"/>
    <property type="match status" value="1"/>
</dbReference>
<dbReference type="PRINTS" id="PR00171">
    <property type="entry name" value="SUGRTRNSPORT"/>
</dbReference>
<feature type="domain" description="Major facilitator superfamily (MFS) profile" evidence="11">
    <location>
        <begin position="26"/>
        <end position="475"/>
    </location>
</feature>
<protein>
    <recommendedName>
        <fullName evidence="11">Major facilitator superfamily (MFS) profile domain-containing protein</fullName>
    </recommendedName>
</protein>
<keyword evidence="3 9" id="KW-0813">Transport</keyword>
<dbReference type="PANTHER" id="PTHR23500:SF357">
    <property type="entry name" value="IP12678P"/>
    <property type="match status" value="1"/>
</dbReference>
<evidence type="ECO:0000256" key="1">
    <source>
        <dbReference type="ARBA" id="ARBA00004141"/>
    </source>
</evidence>
<evidence type="ECO:0000256" key="8">
    <source>
        <dbReference type="ARBA" id="ARBA00023136"/>
    </source>
</evidence>
<keyword evidence="13" id="KW-1185">Reference proteome</keyword>
<evidence type="ECO:0000313" key="12">
    <source>
        <dbReference type="EMBL" id="KAF3457163.1"/>
    </source>
</evidence>
<feature type="transmembrane region" description="Helical" evidence="10">
    <location>
        <begin position="283"/>
        <end position="307"/>
    </location>
</feature>
<dbReference type="AlphaFoldDB" id="A0A8K0MTB7"/>
<evidence type="ECO:0000256" key="6">
    <source>
        <dbReference type="ARBA" id="ARBA00022847"/>
    </source>
</evidence>
<organism evidence="12 13">
    <name type="scientific">Rhamnella rubrinervis</name>
    <dbReference type="NCBI Taxonomy" id="2594499"/>
    <lineage>
        <taxon>Eukaryota</taxon>
        <taxon>Viridiplantae</taxon>
        <taxon>Streptophyta</taxon>
        <taxon>Embryophyta</taxon>
        <taxon>Tracheophyta</taxon>
        <taxon>Spermatophyta</taxon>
        <taxon>Magnoliopsida</taxon>
        <taxon>eudicotyledons</taxon>
        <taxon>Gunneridae</taxon>
        <taxon>Pentapetalae</taxon>
        <taxon>rosids</taxon>
        <taxon>fabids</taxon>
        <taxon>Rosales</taxon>
        <taxon>Rhamnaceae</taxon>
        <taxon>rhamnoid group</taxon>
        <taxon>Rhamneae</taxon>
        <taxon>Rhamnella</taxon>
    </lineage>
</organism>
<dbReference type="PANTHER" id="PTHR23500">
    <property type="entry name" value="SOLUTE CARRIER FAMILY 2, FACILITATED GLUCOSE TRANSPORTER"/>
    <property type="match status" value="1"/>
</dbReference>
<dbReference type="InterPro" id="IPR036259">
    <property type="entry name" value="MFS_trans_sf"/>
</dbReference>
<dbReference type="InterPro" id="IPR044778">
    <property type="entry name" value="MFS_STP/MST-like_plant"/>
</dbReference>
<feature type="transmembrane region" description="Helical" evidence="10">
    <location>
        <begin position="319"/>
        <end position="341"/>
    </location>
</feature>
<feature type="transmembrane region" description="Helical" evidence="10">
    <location>
        <begin position="202"/>
        <end position="222"/>
    </location>
</feature>
<sequence>MPAGGFAVAPAGTEFEAKITPIVIISCIMAATGGLMFGYDVGVSGGVTSMKPFLKKFFPVVYRKTLDEKDSNYCKYDNQGLQLFTSSLYLAGLIATFFASYTTRRLGRRLTMLIAGIFFIIGTIFNAAAQDLPMLIVGRILLGCGVGFANQAVPLFLSEIAPTRIRGGLNILFQLNVTIGILFANLVNYGTNKIDGGWGWRLSLGLAGIPAGLLTIGSLLVVDTPNSLIERGRLEEGKAVLRKIRGTDNVEPEFLELVEASRLAKLVEHPFRNLLKRRNRPQIIIAIALQIFQQFTGINAIMFYAPVLFNTLGFGGDASLYSAVITGAVNVLSTIVSIYSVDKLGRRVLLLEAGVQMFLSQVVIAIILGVKVTDTSDNLGKGYGILVVVLVCTYVASFAWSWGPLGWLIPSETFPLETRSAGQSITVCVNLLFTFVIAQAFLSMLCTFKYGIFLFFSGWVLIMSFFVLFLLPETKNVPIEEMTERVWKQHWFWKRFMDDVEVVEMEETVNGKESKKNGFSNGYDPASQL</sequence>
<dbReference type="InterPro" id="IPR020846">
    <property type="entry name" value="MFS_dom"/>
</dbReference>
<feature type="transmembrane region" description="Helical" evidence="10">
    <location>
        <begin position="382"/>
        <end position="403"/>
    </location>
</feature>
<evidence type="ECO:0000259" key="11">
    <source>
        <dbReference type="PROSITE" id="PS50850"/>
    </source>
</evidence>
<evidence type="ECO:0000256" key="5">
    <source>
        <dbReference type="ARBA" id="ARBA00022692"/>
    </source>
</evidence>
<keyword evidence="7 10" id="KW-1133">Transmembrane helix</keyword>
<evidence type="ECO:0000256" key="10">
    <source>
        <dbReference type="SAM" id="Phobius"/>
    </source>
</evidence>
<gene>
    <name evidence="12" type="ORF">FNV43_RR01820</name>
</gene>
<feature type="transmembrane region" description="Helical" evidence="10">
    <location>
        <begin position="348"/>
        <end position="370"/>
    </location>
</feature>
<dbReference type="PROSITE" id="PS00216">
    <property type="entry name" value="SUGAR_TRANSPORT_1"/>
    <property type="match status" value="1"/>
</dbReference>
<feature type="transmembrane region" description="Helical" evidence="10">
    <location>
        <begin position="19"/>
        <end position="39"/>
    </location>
</feature>
<feature type="transmembrane region" description="Helical" evidence="10">
    <location>
        <begin position="424"/>
        <end position="444"/>
    </location>
</feature>
<keyword evidence="4" id="KW-0762">Sugar transport</keyword>